<dbReference type="Proteomes" id="UP000652761">
    <property type="component" value="Unassembled WGS sequence"/>
</dbReference>
<gene>
    <name evidence="1" type="ORF">Taro_031299</name>
</gene>
<comment type="caution">
    <text evidence="1">The sequence shown here is derived from an EMBL/GenBank/DDBJ whole genome shotgun (WGS) entry which is preliminary data.</text>
</comment>
<protein>
    <submittedName>
        <fullName evidence="1">Uncharacterized protein</fullName>
    </submittedName>
</protein>
<name>A0A843W2S2_COLES</name>
<dbReference type="AlphaFoldDB" id="A0A843W2S2"/>
<keyword evidence="2" id="KW-1185">Reference proteome</keyword>
<organism evidence="1 2">
    <name type="scientific">Colocasia esculenta</name>
    <name type="common">Wild taro</name>
    <name type="synonym">Arum esculentum</name>
    <dbReference type="NCBI Taxonomy" id="4460"/>
    <lineage>
        <taxon>Eukaryota</taxon>
        <taxon>Viridiplantae</taxon>
        <taxon>Streptophyta</taxon>
        <taxon>Embryophyta</taxon>
        <taxon>Tracheophyta</taxon>
        <taxon>Spermatophyta</taxon>
        <taxon>Magnoliopsida</taxon>
        <taxon>Liliopsida</taxon>
        <taxon>Araceae</taxon>
        <taxon>Aroideae</taxon>
        <taxon>Colocasieae</taxon>
        <taxon>Colocasia</taxon>
    </lineage>
</organism>
<evidence type="ECO:0000313" key="1">
    <source>
        <dbReference type="EMBL" id="MQL98593.1"/>
    </source>
</evidence>
<evidence type="ECO:0000313" key="2">
    <source>
        <dbReference type="Proteomes" id="UP000652761"/>
    </source>
</evidence>
<proteinExistence type="predicted"/>
<sequence>MFRVVCMEDLEMVPGLGFSPEKATDPTVATSWVPQVPRRARHVSVLGACLGAVRQLDLTSVTARLRGVGTVVFVFQWRYLVVVGRVLNATAVGVAFWLPLLGSTSACALRVTHGVEFTDVGNGKATP</sequence>
<accession>A0A843W2S2</accession>
<dbReference type="EMBL" id="NMUH01002210">
    <property type="protein sequence ID" value="MQL98593.1"/>
    <property type="molecule type" value="Genomic_DNA"/>
</dbReference>
<reference evidence="1" key="1">
    <citation type="submission" date="2017-07" db="EMBL/GenBank/DDBJ databases">
        <title>Taro Niue Genome Assembly and Annotation.</title>
        <authorList>
            <person name="Atibalentja N."/>
            <person name="Keating K."/>
            <person name="Fields C.J."/>
        </authorList>
    </citation>
    <scope>NUCLEOTIDE SEQUENCE</scope>
    <source>
        <strain evidence="1">Niue_2</strain>
        <tissue evidence="1">Leaf</tissue>
    </source>
</reference>